<gene>
    <name evidence="2" type="ORF">ZT1A5_G11269</name>
</gene>
<evidence type="ECO:0000313" key="3">
    <source>
        <dbReference type="Proteomes" id="UP000215453"/>
    </source>
</evidence>
<protein>
    <submittedName>
        <fullName evidence="2">Uncharacterized protein</fullName>
    </submittedName>
</protein>
<accession>A0A1Y6M272</accession>
<dbReference type="AlphaFoldDB" id="A0A1Y6M272"/>
<dbReference type="EMBL" id="LT882688">
    <property type="protein sequence ID" value="SMY29820.1"/>
    <property type="molecule type" value="Genomic_DNA"/>
</dbReference>
<dbReference type="Proteomes" id="UP000215453">
    <property type="component" value="Chromosome 13"/>
</dbReference>
<organism evidence="2 3">
    <name type="scientific">Zymoseptoria tritici ST99CH_1A5</name>
    <dbReference type="NCBI Taxonomy" id="1276529"/>
    <lineage>
        <taxon>Eukaryota</taxon>
        <taxon>Fungi</taxon>
        <taxon>Dikarya</taxon>
        <taxon>Ascomycota</taxon>
        <taxon>Pezizomycotina</taxon>
        <taxon>Dothideomycetes</taxon>
        <taxon>Dothideomycetidae</taxon>
        <taxon>Mycosphaerellales</taxon>
        <taxon>Mycosphaerellaceae</taxon>
        <taxon>Zymoseptoria</taxon>
    </lineage>
</organism>
<keyword evidence="1" id="KW-0732">Signal</keyword>
<name>A0A1Y6M272_ZYMTR</name>
<reference evidence="2 3" key="1">
    <citation type="submission" date="2016-10" db="EMBL/GenBank/DDBJ databases">
        <authorList>
            <person name="Varghese N."/>
        </authorList>
    </citation>
    <scope>NUCLEOTIDE SEQUENCE [LARGE SCALE GENOMIC DNA]</scope>
</reference>
<proteinExistence type="predicted"/>
<feature type="chain" id="PRO_5012170257" evidence="1">
    <location>
        <begin position="21"/>
        <end position="93"/>
    </location>
</feature>
<feature type="signal peptide" evidence="1">
    <location>
        <begin position="1"/>
        <end position="20"/>
    </location>
</feature>
<evidence type="ECO:0000313" key="2">
    <source>
        <dbReference type="EMBL" id="SMY29820.1"/>
    </source>
</evidence>
<sequence>MQVSSTLVTWLSLGAALSAATPMAPEKSTPEISSLEKSPLEKASLEARAYCGVLYDGCKIKKDGSDTCCSDYQCTKYICKLFKVCYHCLPFPD</sequence>
<evidence type="ECO:0000256" key="1">
    <source>
        <dbReference type="SAM" id="SignalP"/>
    </source>
</evidence>